<keyword evidence="3 7" id="KW-1133">Transmembrane helix</keyword>
<reference evidence="9 10" key="1">
    <citation type="submission" date="2015-04" db="EMBL/GenBank/DDBJ databases">
        <authorList>
            <person name="Heijne W.H."/>
            <person name="Fedorova N.D."/>
            <person name="Nierman W.C."/>
            <person name="Vollebregt A.W."/>
            <person name="Zhao Z."/>
            <person name="Wu L."/>
            <person name="Kumar M."/>
            <person name="Stam H."/>
            <person name="van den Berg M.A."/>
            <person name="Pel H.J."/>
        </authorList>
    </citation>
    <scope>NUCLEOTIDE SEQUENCE [LARGE SCALE GENOMIC DNA]</scope>
    <source>
        <strain evidence="9 10">CBS 393.64</strain>
    </source>
</reference>
<feature type="transmembrane region" description="Helical" evidence="7">
    <location>
        <begin position="228"/>
        <end position="248"/>
    </location>
</feature>
<evidence type="ECO:0000256" key="5">
    <source>
        <dbReference type="ARBA" id="ARBA00038359"/>
    </source>
</evidence>
<feature type="compositionally biased region" description="Polar residues" evidence="6">
    <location>
        <begin position="472"/>
        <end position="482"/>
    </location>
</feature>
<accession>A0A0F4YMW5</accession>
<keyword evidence="4 7" id="KW-0472">Membrane</keyword>
<dbReference type="AlphaFoldDB" id="A0A0F4YMW5"/>
<dbReference type="OrthoDB" id="5329176at2759"/>
<dbReference type="Proteomes" id="UP000053958">
    <property type="component" value="Unassembled WGS sequence"/>
</dbReference>
<dbReference type="RefSeq" id="XP_013326057.1">
    <property type="nucleotide sequence ID" value="XM_013470603.1"/>
</dbReference>
<name>A0A0F4YMW5_RASE3</name>
<comment type="caution">
    <text evidence="9">The sequence shown here is derived from an EMBL/GenBank/DDBJ whole genome shotgun (WGS) entry which is preliminary data.</text>
</comment>
<feature type="region of interest" description="Disordered" evidence="6">
    <location>
        <begin position="468"/>
        <end position="488"/>
    </location>
</feature>
<dbReference type="STRING" id="1408163.A0A0F4YMW5"/>
<dbReference type="PANTHER" id="PTHR33048:SF47">
    <property type="entry name" value="INTEGRAL MEMBRANE PROTEIN-RELATED"/>
    <property type="match status" value="1"/>
</dbReference>
<feature type="region of interest" description="Disordered" evidence="6">
    <location>
        <begin position="415"/>
        <end position="450"/>
    </location>
</feature>
<evidence type="ECO:0000256" key="6">
    <source>
        <dbReference type="SAM" id="MobiDB-lite"/>
    </source>
</evidence>
<keyword evidence="2 7" id="KW-0812">Transmembrane</keyword>
<evidence type="ECO:0000259" key="8">
    <source>
        <dbReference type="Pfam" id="PF20684"/>
    </source>
</evidence>
<keyword evidence="10" id="KW-1185">Reference proteome</keyword>
<dbReference type="EMBL" id="LASV01000348">
    <property type="protein sequence ID" value="KKA19445.1"/>
    <property type="molecule type" value="Genomic_DNA"/>
</dbReference>
<evidence type="ECO:0000256" key="4">
    <source>
        <dbReference type="ARBA" id="ARBA00023136"/>
    </source>
</evidence>
<dbReference type="GO" id="GO:0016020">
    <property type="term" value="C:membrane"/>
    <property type="evidence" value="ECO:0007669"/>
    <property type="project" value="UniProtKB-SubCell"/>
</dbReference>
<organism evidence="9 10">
    <name type="scientific">Rasamsonia emersonii (strain ATCC 16479 / CBS 393.64 / IMI 116815)</name>
    <dbReference type="NCBI Taxonomy" id="1408163"/>
    <lineage>
        <taxon>Eukaryota</taxon>
        <taxon>Fungi</taxon>
        <taxon>Dikarya</taxon>
        <taxon>Ascomycota</taxon>
        <taxon>Pezizomycotina</taxon>
        <taxon>Eurotiomycetes</taxon>
        <taxon>Eurotiomycetidae</taxon>
        <taxon>Eurotiales</taxon>
        <taxon>Trichocomaceae</taxon>
        <taxon>Rasamsonia</taxon>
    </lineage>
</organism>
<dbReference type="Pfam" id="PF20684">
    <property type="entry name" value="Fung_rhodopsin"/>
    <property type="match status" value="1"/>
</dbReference>
<evidence type="ECO:0000313" key="10">
    <source>
        <dbReference type="Proteomes" id="UP000053958"/>
    </source>
</evidence>
<dbReference type="InterPro" id="IPR049326">
    <property type="entry name" value="Rhodopsin_dom_fungi"/>
</dbReference>
<feature type="transmembrane region" description="Helical" evidence="7">
    <location>
        <begin position="337"/>
        <end position="358"/>
    </location>
</feature>
<evidence type="ECO:0000313" key="9">
    <source>
        <dbReference type="EMBL" id="KKA19445.1"/>
    </source>
</evidence>
<gene>
    <name evidence="9" type="ORF">T310_6569</name>
</gene>
<sequence>MPRAEYDPMDSVEHTRVSNPANDTPDVGVRICKTACCSSWWILLVLRTAYLSGLLAVLGSIRYRLYPRGVLPNLITVQHRSTVDLTDSLPRACSRPEFKIHKLDWILSQRSGRGLSYRPVLSFFTYLKAAEDSSQNVIDNGRQLPESRPGHHRRLSGLGRHRHDPSILESPTLADFDPDRFLPWAKRSRPGTSNDPDIKTNYVGIHIWEIPKDYDVEKGQIWNYANQLLYNPILSLVKISVLIFLLRLDSRSRTVYYLSWGTLWFTALLCIAILLADLFQCHPVRFVFDKTIPGGTCINQGAFYVSTAVMTIFTDLLVLSIPIMITYSLQMPIRRKIAVCCILSLGGVATAIGCWRLAQLVQVFFPSSVDPDPTYNIGFASSAVEVNTAVIAACGPSMKTIANRYLPRLLGTSRRDGTSAYGKSRASGNRYYRSSGPGYSRNVASNPAPDDVFEMGQKNRSQVVDIAGPASGQRTNTASPNLSDEDGVMGAGIVKTTDLSITEENVGSIDSLV</sequence>
<evidence type="ECO:0000256" key="1">
    <source>
        <dbReference type="ARBA" id="ARBA00004141"/>
    </source>
</evidence>
<dbReference type="InterPro" id="IPR052337">
    <property type="entry name" value="SAT4-like"/>
</dbReference>
<dbReference type="PANTHER" id="PTHR33048">
    <property type="entry name" value="PTH11-LIKE INTEGRAL MEMBRANE PROTEIN (AFU_ORTHOLOGUE AFUA_5G11245)"/>
    <property type="match status" value="1"/>
</dbReference>
<feature type="domain" description="Rhodopsin" evidence="8">
    <location>
        <begin position="203"/>
        <end position="403"/>
    </location>
</feature>
<dbReference type="GeneID" id="25318870"/>
<proteinExistence type="inferred from homology"/>
<feature type="transmembrane region" description="Helical" evidence="7">
    <location>
        <begin position="303"/>
        <end position="325"/>
    </location>
</feature>
<evidence type="ECO:0000256" key="7">
    <source>
        <dbReference type="SAM" id="Phobius"/>
    </source>
</evidence>
<evidence type="ECO:0000256" key="3">
    <source>
        <dbReference type="ARBA" id="ARBA00022989"/>
    </source>
</evidence>
<comment type="similarity">
    <text evidence="5">Belongs to the SAT4 family.</text>
</comment>
<protein>
    <recommendedName>
        <fullName evidence="8">Rhodopsin domain-containing protein</fullName>
    </recommendedName>
</protein>
<evidence type="ECO:0000256" key="2">
    <source>
        <dbReference type="ARBA" id="ARBA00022692"/>
    </source>
</evidence>
<comment type="subcellular location">
    <subcellularLocation>
        <location evidence="1">Membrane</location>
        <topology evidence="1">Multi-pass membrane protein</topology>
    </subcellularLocation>
</comment>
<feature type="transmembrane region" description="Helical" evidence="7">
    <location>
        <begin position="255"/>
        <end position="276"/>
    </location>
</feature>